<gene>
    <name evidence="2" type="ORF">EPJ76_07325</name>
</gene>
<accession>A0A5C8G0I7</accession>
<evidence type="ECO:0000313" key="2">
    <source>
        <dbReference type="EMBL" id="TXJ55391.1"/>
    </source>
</evidence>
<organism evidence="2 3">
    <name type="scientific">Brachyspira aalborgi</name>
    <dbReference type="NCBI Taxonomy" id="29522"/>
    <lineage>
        <taxon>Bacteria</taxon>
        <taxon>Pseudomonadati</taxon>
        <taxon>Spirochaetota</taxon>
        <taxon>Spirochaetia</taxon>
        <taxon>Brachyspirales</taxon>
        <taxon>Brachyspiraceae</taxon>
        <taxon>Brachyspira</taxon>
    </lineage>
</organism>
<reference evidence="2 3" key="1">
    <citation type="journal article" date="1992" name="Lakartidningen">
        <title>[Penicillin V and not amoxicillin is the first choice preparation in acute otitis].</title>
        <authorList>
            <person name="Kamme C."/>
            <person name="Lundgren K."/>
            <person name="Prellner K."/>
        </authorList>
    </citation>
    <scope>NUCLEOTIDE SEQUENCE [LARGE SCALE GENOMIC DNA]</scope>
    <source>
        <strain evidence="2 3">PC3053II</strain>
    </source>
</reference>
<comment type="caution">
    <text evidence="2">The sequence shown here is derived from an EMBL/GenBank/DDBJ whole genome shotgun (WGS) entry which is preliminary data.</text>
</comment>
<dbReference type="Proteomes" id="UP000322327">
    <property type="component" value="Unassembled WGS sequence"/>
</dbReference>
<feature type="coiled-coil region" evidence="1">
    <location>
        <begin position="127"/>
        <end position="161"/>
    </location>
</feature>
<name>A0A5C8G0I7_9SPIR</name>
<proteinExistence type="predicted"/>
<keyword evidence="1" id="KW-0175">Coiled coil</keyword>
<dbReference type="RefSeq" id="WP_147531146.1">
    <property type="nucleotide sequence ID" value="NZ_SAYI01000018.1"/>
</dbReference>
<evidence type="ECO:0000256" key="1">
    <source>
        <dbReference type="SAM" id="Coils"/>
    </source>
</evidence>
<dbReference type="EMBL" id="SAYI01000018">
    <property type="protein sequence ID" value="TXJ55391.1"/>
    <property type="molecule type" value="Genomic_DNA"/>
</dbReference>
<evidence type="ECO:0000313" key="3">
    <source>
        <dbReference type="Proteomes" id="UP000322327"/>
    </source>
</evidence>
<sequence length="303" mass="35747">MGLFNSIKKIFAGVFNPGISIFLKEKIDENILTNTLIKIGLASKKIEKRYLEDNDIILYIENYFCFSYFGDNDTAKITIDKENSCIEINCEGLIKSAIFLGDLDDNGDNENKFILEIKEILFKEKILDEVLDKSEEYQNNSEKYEANTDDIIERIEKSENKIISNILTRDDVEPYNLFIIKHFIKFIMDKYKEEKLYIEKIQPYILSHIKQCKDKIIEIKDIIKDFDYSDKKTYEELTLKVENDLKELENIKNVNKINKIIDEINKIYRNAYNKKNNVSSLSYIMETDENIDLIKKIDIENLE</sequence>
<dbReference type="AlphaFoldDB" id="A0A5C8G0I7"/>
<protein>
    <submittedName>
        <fullName evidence="2">Uncharacterized protein</fullName>
    </submittedName>
</protein>